<sequence length="769" mass="85239">MDQVKRNTICKYCWAIPFPELPFEDEPGVSHQPSLAALKDSASTCALCHLILKAVNLIRKDVASERKGKPGAFGGSLAFNPDGGITHFGMYQPGTNSRSISDQGSDDGASSESAGTGSAGFAHDDDDDDDCLRPWLFGNWWKDTNGRLQLIGLGVRLAPTPHIHDAEGNDGSTVHYRGSFLRIRTDDNQSSALGLRRIRRWAEGGGSRPDTALPSRLLDVGPHADAGFDGVRLVETGGQQRGRYIALSHCWGTSHTLTTTRSTIGVRRAGVALAALPKTYRDAVTITRALSVRYLWIDSLCIVQDDPDDWEREAAKMAAVYGGCYLTIAASCSTGDASGCFPSFADRVKRATFNDASPYVENKSDDPDDVSWLHRTPFAQMGSRRGELVEYTIPSFGCPVDPLAGLPLNTRAWTLQERLLSPRTLHLCYDQMYWELDDGYMLAEDGTKIQNTWFSTECLIFRETQPWSEHGLAEAPGLSLIEGFPPVLDRRGHGRWNGGWLGLIEDYTQRNMTRCDDKLPALSGVASFVARSTNDTYYAGLWKSHILEDLAWRVYTREETRTQVAGGFAHRYGEKLCDVVVPLDYRAPSWSWASLDAHIRFVPLDFARLVAEFLDAHVEPAGLDPFGKVSAGWIKLWAPLVEVFPCEPSFQPSKHDPISFGVLVQFTLAHIVSPDGTEFPDISYGEAFFDVGQRFPCFVLFLDSSNALLLERVDDCSRPNTFKRVGLARFLRTGAQRRMEPLTFNGHRPWGVPYGPMTDSHPRCTVTII</sequence>
<reference evidence="3" key="1">
    <citation type="journal article" date="2023" name="Mol. Phylogenet. Evol.">
        <title>Genome-scale phylogeny and comparative genomics of the fungal order Sordariales.</title>
        <authorList>
            <person name="Hensen N."/>
            <person name="Bonometti L."/>
            <person name="Westerberg I."/>
            <person name="Brannstrom I.O."/>
            <person name="Guillou S."/>
            <person name="Cros-Aarteil S."/>
            <person name="Calhoun S."/>
            <person name="Haridas S."/>
            <person name="Kuo A."/>
            <person name="Mondo S."/>
            <person name="Pangilinan J."/>
            <person name="Riley R."/>
            <person name="LaButti K."/>
            <person name="Andreopoulos B."/>
            <person name="Lipzen A."/>
            <person name="Chen C."/>
            <person name="Yan M."/>
            <person name="Daum C."/>
            <person name="Ng V."/>
            <person name="Clum A."/>
            <person name="Steindorff A."/>
            <person name="Ohm R.A."/>
            <person name="Martin F."/>
            <person name="Silar P."/>
            <person name="Natvig D.O."/>
            <person name="Lalanne C."/>
            <person name="Gautier V."/>
            <person name="Ament-Velasquez S.L."/>
            <person name="Kruys A."/>
            <person name="Hutchinson M.I."/>
            <person name="Powell A.J."/>
            <person name="Barry K."/>
            <person name="Miller A.N."/>
            <person name="Grigoriev I.V."/>
            <person name="Debuchy R."/>
            <person name="Gladieux P."/>
            <person name="Hiltunen Thoren M."/>
            <person name="Johannesson H."/>
        </authorList>
    </citation>
    <scope>NUCLEOTIDE SEQUENCE</scope>
    <source>
        <strain evidence="3">CBS 532.94</strain>
    </source>
</reference>
<evidence type="ECO:0000259" key="2">
    <source>
        <dbReference type="Pfam" id="PF06985"/>
    </source>
</evidence>
<dbReference type="PANTHER" id="PTHR33112:SF16">
    <property type="entry name" value="HETEROKARYON INCOMPATIBILITY DOMAIN-CONTAINING PROTEIN"/>
    <property type="match status" value="1"/>
</dbReference>
<feature type="region of interest" description="Disordered" evidence="1">
    <location>
        <begin position="90"/>
        <end position="125"/>
    </location>
</feature>
<keyword evidence="4" id="KW-1185">Reference proteome</keyword>
<dbReference type="InterPro" id="IPR010730">
    <property type="entry name" value="HET"/>
</dbReference>
<comment type="caution">
    <text evidence="3">The sequence shown here is derived from an EMBL/GenBank/DDBJ whole genome shotgun (WGS) entry which is preliminary data.</text>
</comment>
<feature type="domain" description="Heterokaryon incompatibility" evidence="2">
    <location>
        <begin position="244"/>
        <end position="417"/>
    </location>
</feature>
<dbReference type="EMBL" id="MU860568">
    <property type="protein sequence ID" value="KAK4233393.1"/>
    <property type="molecule type" value="Genomic_DNA"/>
</dbReference>
<protein>
    <submittedName>
        <fullName evidence="3">Heterokaryon incompatibility protein-domain-containing protein</fullName>
    </submittedName>
</protein>
<dbReference type="Pfam" id="PF06985">
    <property type="entry name" value="HET"/>
    <property type="match status" value="1"/>
</dbReference>
<evidence type="ECO:0000256" key="1">
    <source>
        <dbReference type="SAM" id="MobiDB-lite"/>
    </source>
</evidence>
<dbReference type="PANTHER" id="PTHR33112">
    <property type="entry name" value="DOMAIN PROTEIN, PUTATIVE-RELATED"/>
    <property type="match status" value="1"/>
</dbReference>
<organism evidence="3 4">
    <name type="scientific">Achaetomium macrosporum</name>
    <dbReference type="NCBI Taxonomy" id="79813"/>
    <lineage>
        <taxon>Eukaryota</taxon>
        <taxon>Fungi</taxon>
        <taxon>Dikarya</taxon>
        <taxon>Ascomycota</taxon>
        <taxon>Pezizomycotina</taxon>
        <taxon>Sordariomycetes</taxon>
        <taxon>Sordariomycetidae</taxon>
        <taxon>Sordariales</taxon>
        <taxon>Chaetomiaceae</taxon>
        <taxon>Achaetomium</taxon>
    </lineage>
</organism>
<proteinExistence type="predicted"/>
<name>A0AAN7C2M4_9PEZI</name>
<dbReference type="AlphaFoldDB" id="A0AAN7C2M4"/>
<dbReference type="Proteomes" id="UP001303760">
    <property type="component" value="Unassembled WGS sequence"/>
</dbReference>
<reference evidence="3" key="2">
    <citation type="submission" date="2023-05" db="EMBL/GenBank/DDBJ databases">
        <authorList>
            <consortium name="Lawrence Berkeley National Laboratory"/>
            <person name="Steindorff A."/>
            <person name="Hensen N."/>
            <person name="Bonometti L."/>
            <person name="Westerberg I."/>
            <person name="Brannstrom I.O."/>
            <person name="Guillou S."/>
            <person name="Cros-Aarteil S."/>
            <person name="Calhoun S."/>
            <person name="Haridas S."/>
            <person name="Kuo A."/>
            <person name="Mondo S."/>
            <person name="Pangilinan J."/>
            <person name="Riley R."/>
            <person name="Labutti K."/>
            <person name="Andreopoulos B."/>
            <person name="Lipzen A."/>
            <person name="Chen C."/>
            <person name="Yanf M."/>
            <person name="Daum C."/>
            <person name="Ng V."/>
            <person name="Clum A."/>
            <person name="Ohm R."/>
            <person name="Martin F."/>
            <person name="Silar P."/>
            <person name="Natvig D."/>
            <person name="Lalanne C."/>
            <person name="Gautier V."/>
            <person name="Ament-Velasquez S.L."/>
            <person name="Kruys A."/>
            <person name="Hutchinson M.I."/>
            <person name="Powell A.J."/>
            <person name="Barry K."/>
            <person name="Miller A.N."/>
            <person name="Grigoriev I.V."/>
            <person name="Debuchy R."/>
            <person name="Gladieux P."/>
            <person name="Thoren M.H."/>
            <person name="Johannesson H."/>
        </authorList>
    </citation>
    <scope>NUCLEOTIDE SEQUENCE</scope>
    <source>
        <strain evidence="3">CBS 532.94</strain>
    </source>
</reference>
<feature type="compositionally biased region" description="Low complexity" evidence="1">
    <location>
        <begin position="99"/>
        <end position="120"/>
    </location>
</feature>
<evidence type="ECO:0000313" key="3">
    <source>
        <dbReference type="EMBL" id="KAK4233393.1"/>
    </source>
</evidence>
<evidence type="ECO:0000313" key="4">
    <source>
        <dbReference type="Proteomes" id="UP001303760"/>
    </source>
</evidence>
<gene>
    <name evidence="3" type="ORF">C8A03DRAFT_48048</name>
</gene>
<accession>A0AAN7C2M4</accession>